<dbReference type="Proteomes" id="UP000681586">
    <property type="component" value="Unassembled WGS sequence"/>
</dbReference>
<dbReference type="SUPFAM" id="SSF53756">
    <property type="entry name" value="UDP-Glycosyltransferase/glycogen phosphorylase"/>
    <property type="match status" value="1"/>
</dbReference>
<dbReference type="PANTHER" id="PTHR12526">
    <property type="entry name" value="GLYCOSYLTRANSFERASE"/>
    <property type="match status" value="1"/>
</dbReference>
<sequence>MLYTITSILPKIHGGRTKSLLYRIKFLEEHLNQKSVIHTTNYNPDYFNVYDDFKKRNIISDSLEIKNIYEWLSNDKLLEKYSSPTIFTKKKKETEYTIEHLNEKINKNIVRYYNKDEYVLYRKFYFGTKILLFEDFMSPISSKRLERREYTRNGVLHRITNYSPTSYNKLYEEYYNKVGDIYLKKYFSDVEKNKILYITFYQGNRPAKFFRNEKEMFTYYFNNVLEDDSIVFNDARLLDKSLIECDKNLKRVAVFHSTHLVERGIRGSYKLVLNSDDIIDKYIVLTDYQKKDIQKDFEIEDDKFKVIPHFVEKMKSHEINEKNNQFCYVGRISKEKQIDHIIKAFSIYISKGNDSKLLIYGKDENGEFNSLKILVKELNLNEYVEFKGYTSNPEKVFENSIASILTSKFEGFGLTIMESLNNGCPVLSYNIKYGSSELIENNKNGILVEKDNIDELATAMENARNIPLKDVKLNNRFSLESAINNYKNLLDELKY</sequence>
<keyword evidence="5" id="KW-1185">Reference proteome</keyword>
<gene>
    <name evidence="4" type="ORF">JJQ58_00025</name>
</gene>
<accession>A0ABS5MIY4</accession>
<evidence type="ECO:0000313" key="5">
    <source>
        <dbReference type="Proteomes" id="UP000681586"/>
    </source>
</evidence>
<dbReference type="Pfam" id="PF00534">
    <property type="entry name" value="Glycos_transf_1"/>
    <property type="match status" value="1"/>
</dbReference>
<protein>
    <submittedName>
        <fullName evidence="4">Glycosyltransferase</fullName>
        <ecNumber evidence="4">2.4.-.-</ecNumber>
    </submittedName>
</protein>
<name>A0ABS5MIY4_9STAP</name>
<organism evidence="4 5">
    <name type="scientific">Mammaliicoccus fleurettii</name>
    <dbReference type="NCBI Taxonomy" id="150056"/>
    <lineage>
        <taxon>Bacteria</taxon>
        <taxon>Bacillati</taxon>
        <taxon>Bacillota</taxon>
        <taxon>Bacilli</taxon>
        <taxon>Bacillales</taxon>
        <taxon>Staphylococcaceae</taxon>
        <taxon>Mammaliicoccus</taxon>
    </lineage>
</organism>
<feature type="domain" description="Glycosyl transferase family 1" evidence="3">
    <location>
        <begin position="312"/>
        <end position="467"/>
    </location>
</feature>
<evidence type="ECO:0000256" key="2">
    <source>
        <dbReference type="ARBA" id="ARBA00022679"/>
    </source>
</evidence>
<comment type="caution">
    <text evidence="4">The sequence shown here is derived from an EMBL/GenBank/DDBJ whole genome shotgun (WGS) entry which is preliminary data.</text>
</comment>
<dbReference type="InterPro" id="IPR001296">
    <property type="entry name" value="Glyco_trans_1"/>
</dbReference>
<evidence type="ECO:0000313" key="4">
    <source>
        <dbReference type="EMBL" id="MBS3695863.1"/>
    </source>
</evidence>
<dbReference type="EMBL" id="JAGXBM010000001">
    <property type="protein sequence ID" value="MBS3695863.1"/>
    <property type="molecule type" value="Genomic_DNA"/>
</dbReference>
<dbReference type="Gene3D" id="3.40.50.2000">
    <property type="entry name" value="Glycogen Phosphorylase B"/>
    <property type="match status" value="3"/>
</dbReference>
<dbReference type="PANTHER" id="PTHR12526:SF629">
    <property type="entry name" value="TEICHURONIC ACID BIOSYNTHESIS GLYCOSYLTRANSFERASE TUAH-RELATED"/>
    <property type="match status" value="1"/>
</dbReference>
<keyword evidence="1 4" id="KW-0328">Glycosyltransferase</keyword>
<reference evidence="4 5" key="1">
    <citation type="submission" date="2021-05" db="EMBL/GenBank/DDBJ databases">
        <title>Staphylococcus fleurettii isolated from lake water in First Nation community in Manitoba, Canada.</title>
        <authorList>
            <person name="Bashar S."/>
            <person name="Murdock A."/>
            <person name="Patidar R."/>
            <person name="Golding G."/>
            <person name="Farenhorst A."/>
            <person name="Kumar A."/>
        </authorList>
    </citation>
    <scope>NUCLEOTIDE SEQUENCE [LARGE SCALE GENOMIC DNA]</scope>
    <source>
        <strain evidence="4 5">SF002</strain>
    </source>
</reference>
<evidence type="ECO:0000256" key="1">
    <source>
        <dbReference type="ARBA" id="ARBA00022676"/>
    </source>
</evidence>
<proteinExistence type="predicted"/>
<dbReference type="RefSeq" id="WP_203153582.1">
    <property type="nucleotide sequence ID" value="NZ_JAAQPD010000010.1"/>
</dbReference>
<dbReference type="EC" id="2.4.-.-" evidence="4"/>
<keyword evidence="2 4" id="KW-0808">Transferase</keyword>
<evidence type="ECO:0000259" key="3">
    <source>
        <dbReference type="Pfam" id="PF00534"/>
    </source>
</evidence>
<dbReference type="GO" id="GO:0016757">
    <property type="term" value="F:glycosyltransferase activity"/>
    <property type="evidence" value="ECO:0007669"/>
    <property type="project" value="UniProtKB-KW"/>
</dbReference>